<proteinExistence type="predicted"/>
<evidence type="ECO:0000313" key="1">
    <source>
        <dbReference type="EMBL" id="CAB4152440.1"/>
    </source>
</evidence>
<reference evidence="1" key="1">
    <citation type="submission" date="2020-04" db="EMBL/GenBank/DDBJ databases">
        <authorList>
            <person name="Chiriac C."/>
            <person name="Salcher M."/>
            <person name="Ghai R."/>
            <person name="Kavagutti S V."/>
        </authorList>
    </citation>
    <scope>NUCLEOTIDE SEQUENCE</scope>
</reference>
<gene>
    <name evidence="1" type="ORF">UFOVP612_8</name>
</gene>
<sequence length="66" mass="7566">MPPMITKLKAKSFSSRVASYSAKHIAEAIGCSLPTAYDWRSGRRTPPKWLHDRYVEDIRSHPQIKP</sequence>
<protein>
    <submittedName>
        <fullName evidence="1">Uncharacterized protein</fullName>
    </submittedName>
</protein>
<organism evidence="1">
    <name type="scientific">uncultured Caudovirales phage</name>
    <dbReference type="NCBI Taxonomy" id="2100421"/>
    <lineage>
        <taxon>Viruses</taxon>
        <taxon>Duplodnaviria</taxon>
        <taxon>Heunggongvirae</taxon>
        <taxon>Uroviricota</taxon>
        <taxon>Caudoviricetes</taxon>
        <taxon>Peduoviridae</taxon>
        <taxon>Maltschvirus</taxon>
        <taxon>Maltschvirus maltsch</taxon>
    </lineage>
</organism>
<name>A0A6J5N599_9CAUD</name>
<accession>A0A6J5N599</accession>
<dbReference type="EMBL" id="LR796574">
    <property type="protein sequence ID" value="CAB4152440.1"/>
    <property type="molecule type" value="Genomic_DNA"/>
</dbReference>